<proteinExistence type="predicted"/>
<keyword evidence="2" id="KW-1185">Reference proteome</keyword>
<dbReference type="EMBL" id="JARBHB010000002">
    <property type="protein sequence ID" value="KAJ8892634.1"/>
    <property type="molecule type" value="Genomic_DNA"/>
</dbReference>
<evidence type="ECO:0000313" key="2">
    <source>
        <dbReference type="Proteomes" id="UP001159363"/>
    </source>
</evidence>
<evidence type="ECO:0000313" key="1">
    <source>
        <dbReference type="EMBL" id="KAJ8892634.1"/>
    </source>
</evidence>
<organism evidence="1 2">
    <name type="scientific">Dryococelus australis</name>
    <dbReference type="NCBI Taxonomy" id="614101"/>
    <lineage>
        <taxon>Eukaryota</taxon>
        <taxon>Metazoa</taxon>
        <taxon>Ecdysozoa</taxon>
        <taxon>Arthropoda</taxon>
        <taxon>Hexapoda</taxon>
        <taxon>Insecta</taxon>
        <taxon>Pterygota</taxon>
        <taxon>Neoptera</taxon>
        <taxon>Polyneoptera</taxon>
        <taxon>Phasmatodea</taxon>
        <taxon>Verophasmatodea</taxon>
        <taxon>Anareolatae</taxon>
        <taxon>Phasmatidae</taxon>
        <taxon>Eurycanthinae</taxon>
        <taxon>Dryococelus</taxon>
    </lineage>
</organism>
<gene>
    <name evidence="1" type="ORF">PR048_005215</name>
</gene>
<reference evidence="1 2" key="1">
    <citation type="submission" date="2023-02" db="EMBL/GenBank/DDBJ databases">
        <title>LHISI_Scaffold_Assembly.</title>
        <authorList>
            <person name="Stuart O.P."/>
            <person name="Cleave R."/>
            <person name="Magrath M.J.L."/>
            <person name="Mikheyev A.S."/>
        </authorList>
    </citation>
    <scope>NUCLEOTIDE SEQUENCE [LARGE SCALE GENOMIC DNA]</scope>
    <source>
        <strain evidence="1">Daus_M_001</strain>
        <tissue evidence="1">Leg muscle</tissue>
    </source>
</reference>
<dbReference type="Proteomes" id="UP001159363">
    <property type="component" value="Chromosome 2"/>
</dbReference>
<protein>
    <submittedName>
        <fullName evidence="1">Uncharacterized protein</fullName>
    </submittedName>
</protein>
<comment type="caution">
    <text evidence="1">The sequence shown here is derived from an EMBL/GenBank/DDBJ whole genome shotgun (WGS) entry which is preliminary data.</text>
</comment>
<name>A0ABQ9I7K8_9NEOP</name>
<sequence>MRQQIGSVKETLETRLSYIKEEVSNHKINFIDTFARQLNRLQDETDAGLQRTDESLHNLSSDVTETRKLVGIVSEEVMLQCTKLEIRVEQVERRSIEVNAHEQTKLINAVECKLQDE</sequence>
<accession>A0ABQ9I7K8</accession>